<proteinExistence type="predicted"/>
<keyword evidence="2" id="KW-0614">Plasmid</keyword>
<evidence type="ECO:0000313" key="2">
    <source>
        <dbReference type="EMBL" id="WDI05194.1"/>
    </source>
</evidence>
<dbReference type="InterPro" id="IPR002156">
    <property type="entry name" value="RNaseH_domain"/>
</dbReference>
<protein>
    <recommendedName>
        <fullName evidence="1">RNase H type-1 domain-containing protein</fullName>
    </recommendedName>
</protein>
<dbReference type="SUPFAM" id="SSF53098">
    <property type="entry name" value="Ribonuclease H-like"/>
    <property type="match status" value="1"/>
</dbReference>
<dbReference type="InterPro" id="IPR036397">
    <property type="entry name" value="RNaseH_sf"/>
</dbReference>
<dbReference type="RefSeq" id="WP_274338766.1">
    <property type="nucleotide sequence ID" value="NZ_CP118109.1"/>
</dbReference>
<dbReference type="Pfam" id="PF00075">
    <property type="entry name" value="RNase_H"/>
    <property type="match status" value="1"/>
</dbReference>
<sequence length="171" mass="19103">MSGTKGKKEFDSLRIEMWVSGTANTNKDGGYCVMLHSAMGGQHYKKTLGGYGKDTTVTRMTLKAVLEGLKEIKKKAFVHIYTGIPQVSAGLNKLIHQWAKNDFKKANGDQLKHEDLWRQIHALLESKTISYKVHYMADSPAPENNIEAIHISSEYAMKAKQTIYETAIAVS</sequence>
<feature type="domain" description="RNase H type-1" evidence="1">
    <location>
        <begin position="11"/>
        <end position="157"/>
    </location>
</feature>
<dbReference type="InterPro" id="IPR012337">
    <property type="entry name" value="RNaseH-like_sf"/>
</dbReference>
<gene>
    <name evidence="2" type="ORF">PUW25_25635</name>
</gene>
<reference evidence="2 3" key="1">
    <citation type="submission" date="2023-02" db="EMBL/GenBank/DDBJ databases">
        <title>Pathogen: clinical or host-associated sample.</title>
        <authorList>
            <person name="Hergert J."/>
            <person name="Casey R."/>
            <person name="Wagner J."/>
            <person name="Young E.L."/>
            <person name="Oakeson K.F."/>
        </authorList>
    </citation>
    <scope>NUCLEOTIDE SEQUENCE [LARGE SCALE GENOMIC DNA]</scope>
    <source>
        <strain evidence="2 3">2022CK-00829</strain>
        <plasmid evidence="2 3">unnamed1</plasmid>
    </source>
</reference>
<geneLocation type="plasmid" evidence="2 3">
    <name>unnamed1</name>
</geneLocation>
<accession>A0ABY7XHG0</accession>
<evidence type="ECO:0000259" key="1">
    <source>
        <dbReference type="PROSITE" id="PS50879"/>
    </source>
</evidence>
<keyword evidence="3" id="KW-1185">Reference proteome</keyword>
<dbReference type="Proteomes" id="UP001221519">
    <property type="component" value="Plasmid unnamed1"/>
</dbReference>
<name>A0ABY7XHG0_9BACL</name>
<dbReference type="PROSITE" id="PS50879">
    <property type="entry name" value="RNASE_H_1"/>
    <property type="match status" value="1"/>
</dbReference>
<dbReference type="EMBL" id="CP118109">
    <property type="protein sequence ID" value="WDI05194.1"/>
    <property type="molecule type" value="Genomic_DNA"/>
</dbReference>
<evidence type="ECO:0000313" key="3">
    <source>
        <dbReference type="Proteomes" id="UP001221519"/>
    </source>
</evidence>
<dbReference type="Gene3D" id="3.30.420.10">
    <property type="entry name" value="Ribonuclease H-like superfamily/Ribonuclease H"/>
    <property type="match status" value="1"/>
</dbReference>
<organism evidence="2 3">
    <name type="scientific">Paenibacillus urinalis</name>
    <dbReference type="NCBI Taxonomy" id="521520"/>
    <lineage>
        <taxon>Bacteria</taxon>
        <taxon>Bacillati</taxon>
        <taxon>Bacillota</taxon>
        <taxon>Bacilli</taxon>
        <taxon>Bacillales</taxon>
        <taxon>Paenibacillaceae</taxon>
        <taxon>Paenibacillus</taxon>
    </lineage>
</organism>